<keyword evidence="3" id="KW-1185">Reference proteome</keyword>
<dbReference type="EMBL" id="FXTD01000003">
    <property type="protein sequence ID" value="SMO52217.1"/>
    <property type="molecule type" value="Genomic_DNA"/>
</dbReference>
<dbReference type="AlphaFoldDB" id="A0A521BYF9"/>
<feature type="transmembrane region" description="Helical" evidence="1">
    <location>
        <begin position="15"/>
        <end position="32"/>
    </location>
</feature>
<accession>A0A521BYF9</accession>
<keyword evidence="1" id="KW-0472">Membrane</keyword>
<protein>
    <submittedName>
        <fullName evidence="2">Uncharacterized protein</fullName>
    </submittedName>
</protein>
<reference evidence="2 3" key="1">
    <citation type="submission" date="2017-05" db="EMBL/GenBank/DDBJ databases">
        <authorList>
            <person name="Varghese N."/>
            <person name="Submissions S."/>
        </authorList>
    </citation>
    <scope>NUCLEOTIDE SEQUENCE [LARGE SCALE GENOMIC DNA]</scope>
    <source>
        <strain evidence="2 3">DSM 19504</strain>
    </source>
</reference>
<proteinExistence type="predicted"/>
<evidence type="ECO:0000313" key="3">
    <source>
        <dbReference type="Proteomes" id="UP000319712"/>
    </source>
</evidence>
<gene>
    <name evidence="2" type="ORF">SAMN06264867_103184</name>
</gene>
<organism evidence="2 3">
    <name type="scientific">Halorubrum cibi</name>
    <dbReference type="NCBI Taxonomy" id="413815"/>
    <lineage>
        <taxon>Archaea</taxon>
        <taxon>Methanobacteriati</taxon>
        <taxon>Methanobacteriota</taxon>
        <taxon>Stenosarchaea group</taxon>
        <taxon>Halobacteria</taxon>
        <taxon>Halobacteriales</taxon>
        <taxon>Haloferacaceae</taxon>
        <taxon>Halorubrum</taxon>
    </lineage>
</organism>
<feature type="transmembrane region" description="Helical" evidence="1">
    <location>
        <begin position="109"/>
        <end position="130"/>
    </location>
</feature>
<dbReference type="OrthoDB" id="351268at2157"/>
<sequence>MSEGSFHESVVAADRWSKVLALVVAIGVFLAVRELVGDVQFSSIVAATAGIGARLYVPYHASVRVPEPERRPLSEHPTAGNYHHGAAGLALIATSVVAVGVFEFGHGVVTAVGVGVICGSGAYLLCASALPTA</sequence>
<evidence type="ECO:0000256" key="1">
    <source>
        <dbReference type="SAM" id="Phobius"/>
    </source>
</evidence>
<name>A0A521BYF9_9EURY</name>
<keyword evidence="1" id="KW-0812">Transmembrane</keyword>
<dbReference type="RefSeq" id="WP_142985951.1">
    <property type="nucleotide sequence ID" value="NZ_FXTD01000003.1"/>
</dbReference>
<dbReference type="Proteomes" id="UP000319712">
    <property type="component" value="Unassembled WGS sequence"/>
</dbReference>
<evidence type="ECO:0000313" key="2">
    <source>
        <dbReference type="EMBL" id="SMO52217.1"/>
    </source>
</evidence>
<keyword evidence="1" id="KW-1133">Transmembrane helix</keyword>
<feature type="transmembrane region" description="Helical" evidence="1">
    <location>
        <begin position="82"/>
        <end position="102"/>
    </location>
</feature>